<organism evidence="1 2">
    <name type="scientific">Lichenibacterium ramalinae</name>
    <dbReference type="NCBI Taxonomy" id="2316527"/>
    <lineage>
        <taxon>Bacteria</taxon>
        <taxon>Pseudomonadati</taxon>
        <taxon>Pseudomonadota</taxon>
        <taxon>Alphaproteobacteria</taxon>
        <taxon>Hyphomicrobiales</taxon>
        <taxon>Lichenihabitantaceae</taxon>
        <taxon>Lichenibacterium</taxon>
    </lineage>
</organism>
<dbReference type="EMBL" id="QYBC01000023">
    <property type="protein sequence ID" value="RYB02138.1"/>
    <property type="molecule type" value="Genomic_DNA"/>
</dbReference>
<evidence type="ECO:0000313" key="2">
    <source>
        <dbReference type="Proteomes" id="UP000289411"/>
    </source>
</evidence>
<gene>
    <name evidence="1" type="ORF">D3272_22725</name>
</gene>
<name>A0A4Q2RB57_9HYPH</name>
<evidence type="ECO:0000313" key="1">
    <source>
        <dbReference type="EMBL" id="RYB02138.1"/>
    </source>
</evidence>
<reference evidence="1 2" key="1">
    <citation type="submission" date="2018-09" db="EMBL/GenBank/DDBJ databases">
        <authorList>
            <person name="Grouzdev D.S."/>
            <person name="Krutkina M.S."/>
        </authorList>
    </citation>
    <scope>NUCLEOTIDE SEQUENCE [LARGE SCALE GENOMIC DNA]</scope>
    <source>
        <strain evidence="1 2">RmlP001</strain>
    </source>
</reference>
<accession>A0A4Q2RB57</accession>
<comment type="caution">
    <text evidence="1">The sequence shown here is derived from an EMBL/GenBank/DDBJ whole genome shotgun (WGS) entry which is preliminary data.</text>
</comment>
<proteinExistence type="predicted"/>
<dbReference type="AlphaFoldDB" id="A0A4Q2RB57"/>
<reference evidence="1 2" key="2">
    <citation type="submission" date="2019-02" db="EMBL/GenBank/DDBJ databases">
        <title>'Lichenibacterium ramalinii' gen. nov. sp. nov., 'Lichenibacterium minor' gen. nov. sp. nov.</title>
        <authorList>
            <person name="Pankratov T."/>
        </authorList>
    </citation>
    <scope>NUCLEOTIDE SEQUENCE [LARGE SCALE GENOMIC DNA]</scope>
    <source>
        <strain evidence="1 2">RmlP001</strain>
    </source>
</reference>
<dbReference type="Proteomes" id="UP000289411">
    <property type="component" value="Unassembled WGS sequence"/>
</dbReference>
<sequence length="143" mass="15966">MIAEGDISLTRAEYDLLIRGHTWIRSVDPYASLSRGWSGIFVDMLEALDLAMTEIAVERPGSHVRVIEFTTKSKFGSMRVYCGLAGVSGPPDGVWRLLRAIIDRAEERSALTCERCGAPGRLREVDEWLMTLCDAHATLEERP</sequence>
<protein>
    <submittedName>
        <fullName evidence="1">Uncharacterized protein</fullName>
    </submittedName>
</protein>
<keyword evidence="2" id="KW-1185">Reference proteome</keyword>